<evidence type="ECO:0000256" key="1">
    <source>
        <dbReference type="ARBA" id="ARBA00004141"/>
    </source>
</evidence>
<dbReference type="PANTHER" id="PTHR31885:SF6">
    <property type="entry name" value="GH04784P"/>
    <property type="match status" value="1"/>
</dbReference>
<keyword evidence="4 6" id="KW-1133">Transmembrane helix</keyword>
<feature type="signal peptide" evidence="7">
    <location>
        <begin position="1"/>
        <end position="21"/>
    </location>
</feature>
<dbReference type="Pfam" id="PF07947">
    <property type="entry name" value="YhhN"/>
    <property type="match status" value="1"/>
</dbReference>
<evidence type="ECO:0000256" key="4">
    <source>
        <dbReference type="ARBA" id="ARBA00022989"/>
    </source>
</evidence>
<feature type="transmembrane region" description="Helical" evidence="6">
    <location>
        <begin position="113"/>
        <end position="130"/>
    </location>
</feature>
<name>A0A1W2AXE8_9MICO</name>
<dbReference type="GO" id="GO:0016787">
    <property type="term" value="F:hydrolase activity"/>
    <property type="evidence" value="ECO:0007669"/>
    <property type="project" value="TreeGrafter"/>
</dbReference>
<evidence type="ECO:0000256" key="2">
    <source>
        <dbReference type="ARBA" id="ARBA00007375"/>
    </source>
</evidence>
<sequence length="219" mass="23099">MPALAALVVVTLVHLASQAVAPGGVLADLTQVLLMPVLAWLLWTTTPDPKSQLARLALAALGLSWLGDTLPRFFEDGSDAGFWAMVVPFLLAQIAYAAAFLPFVDRSIARTRPVLVAPCVVAMLAVLVFTALRTGAIWPVLVYGAAIVTMAVLATGLDRVATVGAVVFLVSDGLIALRTFGGVELPLHSVLVMLTYVIAQFLLVASIAHHDRAARPLRG</sequence>
<dbReference type="GO" id="GO:0016020">
    <property type="term" value="C:membrane"/>
    <property type="evidence" value="ECO:0007669"/>
    <property type="project" value="UniProtKB-SubCell"/>
</dbReference>
<comment type="similarity">
    <text evidence="2">Belongs to the TMEM86 family.</text>
</comment>
<feature type="chain" id="PRO_5012484169" evidence="7">
    <location>
        <begin position="22"/>
        <end position="219"/>
    </location>
</feature>
<proteinExistence type="inferred from homology"/>
<feature type="transmembrane region" description="Helical" evidence="6">
    <location>
        <begin position="160"/>
        <end position="181"/>
    </location>
</feature>
<feature type="transmembrane region" description="Helical" evidence="6">
    <location>
        <begin position="136"/>
        <end position="153"/>
    </location>
</feature>
<protein>
    <submittedName>
        <fullName evidence="8">Uncharacterized membrane protein YhhN</fullName>
    </submittedName>
</protein>
<dbReference type="PANTHER" id="PTHR31885">
    <property type="entry name" value="GH04784P"/>
    <property type="match status" value="1"/>
</dbReference>
<evidence type="ECO:0000256" key="3">
    <source>
        <dbReference type="ARBA" id="ARBA00022692"/>
    </source>
</evidence>
<feature type="transmembrane region" description="Helical" evidence="6">
    <location>
        <begin position="80"/>
        <end position="101"/>
    </location>
</feature>
<keyword evidence="5 6" id="KW-0472">Membrane</keyword>
<dbReference type="AlphaFoldDB" id="A0A1W2AXE8"/>
<feature type="transmembrane region" description="Helical" evidence="6">
    <location>
        <begin position="187"/>
        <end position="208"/>
    </location>
</feature>
<evidence type="ECO:0000256" key="5">
    <source>
        <dbReference type="ARBA" id="ARBA00023136"/>
    </source>
</evidence>
<dbReference type="OrthoDB" id="4227931at2"/>
<evidence type="ECO:0000313" key="9">
    <source>
        <dbReference type="Proteomes" id="UP000192634"/>
    </source>
</evidence>
<reference evidence="8 9" key="1">
    <citation type="submission" date="2017-04" db="EMBL/GenBank/DDBJ databases">
        <authorList>
            <person name="Afonso C.L."/>
            <person name="Miller P.J."/>
            <person name="Scott M.A."/>
            <person name="Spackman E."/>
            <person name="Goraichik I."/>
            <person name="Dimitrov K.M."/>
            <person name="Suarez D.L."/>
            <person name="Swayne D.E."/>
        </authorList>
    </citation>
    <scope>NUCLEOTIDE SEQUENCE [LARGE SCALE GENOMIC DNA]</scope>
    <source>
        <strain evidence="8 9">CGMCC 1.12511</strain>
    </source>
</reference>
<comment type="subcellular location">
    <subcellularLocation>
        <location evidence="1">Membrane</location>
        <topology evidence="1">Multi-pass membrane protein</topology>
    </subcellularLocation>
</comment>
<dbReference type="RefSeq" id="WP_084451114.1">
    <property type="nucleotide sequence ID" value="NZ_FWXN01000006.1"/>
</dbReference>
<dbReference type="InterPro" id="IPR012506">
    <property type="entry name" value="TMEM86B-like"/>
</dbReference>
<dbReference type="Proteomes" id="UP000192634">
    <property type="component" value="Unassembled WGS sequence"/>
</dbReference>
<evidence type="ECO:0000256" key="6">
    <source>
        <dbReference type="SAM" id="Phobius"/>
    </source>
</evidence>
<gene>
    <name evidence="8" type="ORF">SAMN06296429_106259</name>
</gene>
<accession>A0A1W2AXE8</accession>
<organism evidence="8 9">
    <name type="scientific">Janibacter indicus</name>
    <dbReference type="NCBI Taxonomy" id="857417"/>
    <lineage>
        <taxon>Bacteria</taxon>
        <taxon>Bacillati</taxon>
        <taxon>Actinomycetota</taxon>
        <taxon>Actinomycetes</taxon>
        <taxon>Micrococcales</taxon>
        <taxon>Intrasporangiaceae</taxon>
        <taxon>Janibacter</taxon>
    </lineage>
</organism>
<keyword evidence="7" id="KW-0732">Signal</keyword>
<evidence type="ECO:0000256" key="7">
    <source>
        <dbReference type="SAM" id="SignalP"/>
    </source>
</evidence>
<evidence type="ECO:0000313" key="8">
    <source>
        <dbReference type="EMBL" id="SMC65141.1"/>
    </source>
</evidence>
<dbReference type="EMBL" id="FWXN01000006">
    <property type="protein sequence ID" value="SMC65141.1"/>
    <property type="molecule type" value="Genomic_DNA"/>
</dbReference>
<keyword evidence="3 6" id="KW-0812">Transmembrane</keyword>